<sequence>MEMPYDEQPGMDEYARLPPSWADRPGVFHACYSKVSPSVHVDNPKIVAWPESVAEILDLDPKEWGLF</sequence>
<name>A0A251SXM1_HELAN</name>
<dbReference type="GO" id="GO:0005524">
    <property type="term" value="F:ATP binding"/>
    <property type="evidence" value="ECO:0007669"/>
    <property type="project" value="UniProtKB-KW"/>
</dbReference>
<dbReference type="Proteomes" id="UP000215914">
    <property type="component" value="Chromosome 13"/>
</dbReference>
<keyword evidence="11" id="KW-1185">Reference proteome</keyword>
<evidence type="ECO:0000256" key="6">
    <source>
        <dbReference type="ARBA" id="ARBA00022741"/>
    </source>
</evidence>
<reference evidence="11" key="1">
    <citation type="journal article" date="2017" name="Nature">
        <title>The sunflower genome provides insights into oil metabolism, flowering and Asterid evolution.</title>
        <authorList>
            <person name="Badouin H."/>
            <person name="Gouzy J."/>
            <person name="Grassa C.J."/>
            <person name="Murat F."/>
            <person name="Staton S.E."/>
            <person name="Cottret L."/>
            <person name="Lelandais-Briere C."/>
            <person name="Owens G.L."/>
            <person name="Carrere S."/>
            <person name="Mayjonade B."/>
            <person name="Legrand L."/>
            <person name="Gill N."/>
            <person name="Kane N.C."/>
            <person name="Bowers J.E."/>
            <person name="Hubner S."/>
            <person name="Bellec A."/>
            <person name="Berard A."/>
            <person name="Berges H."/>
            <person name="Blanchet N."/>
            <person name="Boniface M.C."/>
            <person name="Brunel D."/>
            <person name="Catrice O."/>
            <person name="Chaidir N."/>
            <person name="Claudel C."/>
            <person name="Donnadieu C."/>
            <person name="Faraut T."/>
            <person name="Fievet G."/>
            <person name="Helmstetter N."/>
            <person name="King M."/>
            <person name="Knapp S.J."/>
            <person name="Lai Z."/>
            <person name="Le Paslier M.C."/>
            <person name="Lippi Y."/>
            <person name="Lorenzon L."/>
            <person name="Mandel J.R."/>
            <person name="Marage G."/>
            <person name="Marchand G."/>
            <person name="Marquand E."/>
            <person name="Bret-Mestries E."/>
            <person name="Morien E."/>
            <person name="Nambeesan S."/>
            <person name="Nguyen T."/>
            <person name="Pegot-Espagnet P."/>
            <person name="Pouilly N."/>
            <person name="Raftis F."/>
            <person name="Sallet E."/>
            <person name="Schiex T."/>
            <person name="Thomas J."/>
            <person name="Vandecasteele C."/>
            <person name="Vares D."/>
            <person name="Vear F."/>
            <person name="Vautrin S."/>
            <person name="Crespi M."/>
            <person name="Mangin B."/>
            <person name="Burke J.M."/>
            <person name="Salse J."/>
            <person name="Munos S."/>
            <person name="Vincourt P."/>
            <person name="Rieseberg L.H."/>
            <person name="Langlade N.B."/>
        </authorList>
    </citation>
    <scope>NUCLEOTIDE SEQUENCE [LARGE SCALE GENOMIC DNA]</scope>
    <source>
        <strain evidence="11">cv. SF193</strain>
    </source>
</reference>
<dbReference type="PANTHER" id="PTHR32057:SF14">
    <property type="entry name" value="PROTEIN ADENYLYLTRANSFERASE SELO, MITOCHONDRIAL"/>
    <property type="match status" value="1"/>
</dbReference>
<evidence type="ECO:0000313" key="11">
    <source>
        <dbReference type="Proteomes" id="UP000215914"/>
    </source>
</evidence>
<gene>
    <name evidence="10" type="ORF">HannXRQ_Chr13g0426091</name>
</gene>
<evidence type="ECO:0000313" key="10">
    <source>
        <dbReference type="EMBL" id="OTG03617.1"/>
    </source>
</evidence>
<dbReference type="PANTHER" id="PTHR32057">
    <property type="entry name" value="PROTEIN ADENYLYLTRANSFERASE SELO, MITOCHONDRIAL"/>
    <property type="match status" value="1"/>
</dbReference>
<evidence type="ECO:0000256" key="3">
    <source>
        <dbReference type="ARBA" id="ARBA00022679"/>
    </source>
</evidence>
<protein>
    <recommendedName>
        <fullName evidence="9">Selenoprotein O</fullName>
    </recommendedName>
</protein>
<evidence type="ECO:0000256" key="5">
    <source>
        <dbReference type="ARBA" id="ARBA00022723"/>
    </source>
</evidence>
<keyword evidence="7" id="KW-0067">ATP-binding</keyword>
<accession>A0A251SXM1</accession>
<dbReference type="InParanoid" id="A0A251SXM1"/>
<keyword evidence="5" id="KW-0479">Metal-binding</keyword>
<organism evidence="10 11">
    <name type="scientific">Helianthus annuus</name>
    <name type="common">Common sunflower</name>
    <dbReference type="NCBI Taxonomy" id="4232"/>
    <lineage>
        <taxon>Eukaryota</taxon>
        <taxon>Viridiplantae</taxon>
        <taxon>Streptophyta</taxon>
        <taxon>Embryophyta</taxon>
        <taxon>Tracheophyta</taxon>
        <taxon>Spermatophyta</taxon>
        <taxon>Magnoliopsida</taxon>
        <taxon>eudicotyledons</taxon>
        <taxon>Gunneridae</taxon>
        <taxon>Pentapetalae</taxon>
        <taxon>asterids</taxon>
        <taxon>campanulids</taxon>
        <taxon>Asterales</taxon>
        <taxon>Asteraceae</taxon>
        <taxon>Asteroideae</taxon>
        <taxon>Heliantheae alliance</taxon>
        <taxon>Heliantheae</taxon>
        <taxon>Helianthus</taxon>
    </lineage>
</organism>
<evidence type="ECO:0000256" key="8">
    <source>
        <dbReference type="ARBA" id="ARBA00022842"/>
    </source>
</evidence>
<evidence type="ECO:0000256" key="1">
    <source>
        <dbReference type="ARBA" id="ARBA00001946"/>
    </source>
</evidence>
<comment type="cofactor">
    <cofactor evidence="1">
        <name>Mg(2+)</name>
        <dbReference type="ChEBI" id="CHEBI:18420"/>
    </cofactor>
</comment>
<keyword evidence="8" id="KW-0460">Magnesium</keyword>
<evidence type="ECO:0000256" key="2">
    <source>
        <dbReference type="ARBA" id="ARBA00009747"/>
    </source>
</evidence>
<proteinExistence type="inferred from homology"/>
<dbReference type="AlphaFoldDB" id="A0A251SXM1"/>
<keyword evidence="4" id="KW-0548">Nucleotidyltransferase</keyword>
<dbReference type="GO" id="GO:0016779">
    <property type="term" value="F:nucleotidyltransferase activity"/>
    <property type="evidence" value="ECO:0007669"/>
    <property type="project" value="UniProtKB-KW"/>
</dbReference>
<keyword evidence="3" id="KW-0808">Transferase</keyword>
<comment type="similarity">
    <text evidence="2">Belongs to the SELO family.</text>
</comment>
<dbReference type="EMBL" id="CM007902">
    <property type="protein sequence ID" value="OTG03617.1"/>
    <property type="molecule type" value="Genomic_DNA"/>
</dbReference>
<dbReference type="STRING" id="4232.A0A251SXM1"/>
<evidence type="ECO:0000256" key="9">
    <source>
        <dbReference type="ARBA" id="ARBA00031547"/>
    </source>
</evidence>
<evidence type="ECO:0000256" key="7">
    <source>
        <dbReference type="ARBA" id="ARBA00022840"/>
    </source>
</evidence>
<dbReference type="GO" id="GO:0046872">
    <property type="term" value="F:metal ion binding"/>
    <property type="evidence" value="ECO:0007669"/>
    <property type="project" value="UniProtKB-KW"/>
</dbReference>
<keyword evidence="6" id="KW-0547">Nucleotide-binding</keyword>
<dbReference type="InterPro" id="IPR003846">
    <property type="entry name" value="SelO"/>
</dbReference>
<evidence type="ECO:0000256" key="4">
    <source>
        <dbReference type="ARBA" id="ARBA00022695"/>
    </source>
</evidence>